<comment type="caution">
    <text evidence="7">The sequence shown here is derived from an EMBL/GenBank/DDBJ whole genome shotgun (WGS) entry which is preliminary data.</text>
</comment>
<keyword evidence="1" id="KW-0805">Transcription regulation</keyword>
<gene>
    <name evidence="7" type="ORF">J0A66_20680</name>
</gene>
<dbReference type="Gene3D" id="1.10.357.10">
    <property type="entry name" value="Tetracycline Repressor, domain 2"/>
    <property type="match status" value="1"/>
</dbReference>
<feature type="region of interest" description="Disordered" evidence="5">
    <location>
        <begin position="1"/>
        <end position="27"/>
    </location>
</feature>
<protein>
    <submittedName>
        <fullName evidence="7">TetR/AcrR family transcriptional regulator</fullName>
    </submittedName>
</protein>
<evidence type="ECO:0000256" key="1">
    <source>
        <dbReference type="ARBA" id="ARBA00023015"/>
    </source>
</evidence>
<evidence type="ECO:0000256" key="4">
    <source>
        <dbReference type="PROSITE-ProRule" id="PRU00335"/>
    </source>
</evidence>
<evidence type="ECO:0000256" key="2">
    <source>
        <dbReference type="ARBA" id="ARBA00023125"/>
    </source>
</evidence>
<dbReference type="EMBL" id="JAFKCV010000022">
    <property type="protein sequence ID" value="MBN7827659.1"/>
    <property type="molecule type" value="Genomic_DNA"/>
</dbReference>
<dbReference type="InterPro" id="IPR001647">
    <property type="entry name" value="HTH_TetR"/>
</dbReference>
<sequence length="210" mass="23763">MADKHHQPGTKSLDPRSTPTQRRSRARREQILEVAGGLLEKLGTHNLTTIRIAEEVGISVGTLYHYFPNKQAILYAMGQQWLEQMAVTLENDGRQLPHSSSRFVEQFVDHMLALYRQQRGLLHLVQGMFAIPELMPLDEQHDELVIDHVAGHLARGSKALPLAERQRIGRAFHEISHALLLVVVNQSQSRGSKTLKELRLLLQTLLDSHA</sequence>
<evidence type="ECO:0000256" key="3">
    <source>
        <dbReference type="ARBA" id="ARBA00023163"/>
    </source>
</evidence>
<organism evidence="7 8">
    <name type="scientific">Bowmanella dokdonensis</name>
    <dbReference type="NCBI Taxonomy" id="751969"/>
    <lineage>
        <taxon>Bacteria</taxon>
        <taxon>Pseudomonadati</taxon>
        <taxon>Pseudomonadota</taxon>
        <taxon>Gammaproteobacteria</taxon>
        <taxon>Alteromonadales</taxon>
        <taxon>Alteromonadaceae</taxon>
        <taxon>Bowmanella</taxon>
    </lineage>
</organism>
<evidence type="ECO:0000256" key="5">
    <source>
        <dbReference type="SAM" id="MobiDB-lite"/>
    </source>
</evidence>
<dbReference type="PANTHER" id="PTHR30055">
    <property type="entry name" value="HTH-TYPE TRANSCRIPTIONAL REGULATOR RUTR"/>
    <property type="match status" value="1"/>
</dbReference>
<feature type="domain" description="HTH tetR-type" evidence="6">
    <location>
        <begin position="25"/>
        <end position="85"/>
    </location>
</feature>
<keyword evidence="2 4" id="KW-0238">DNA-binding</keyword>
<dbReference type="Pfam" id="PF00440">
    <property type="entry name" value="TetR_N"/>
    <property type="match status" value="1"/>
</dbReference>
<dbReference type="Proteomes" id="UP000664654">
    <property type="component" value="Unassembled WGS sequence"/>
</dbReference>
<dbReference type="GO" id="GO:0003700">
    <property type="term" value="F:DNA-binding transcription factor activity"/>
    <property type="evidence" value="ECO:0007669"/>
    <property type="project" value="TreeGrafter"/>
</dbReference>
<feature type="DNA-binding region" description="H-T-H motif" evidence="4">
    <location>
        <begin position="48"/>
        <end position="67"/>
    </location>
</feature>
<keyword evidence="8" id="KW-1185">Reference proteome</keyword>
<dbReference type="PROSITE" id="PS50977">
    <property type="entry name" value="HTH_TETR_2"/>
    <property type="match status" value="1"/>
</dbReference>
<dbReference type="Pfam" id="PF17918">
    <property type="entry name" value="TetR_C_15"/>
    <property type="match status" value="1"/>
</dbReference>
<dbReference type="RefSeq" id="WP_206575769.1">
    <property type="nucleotide sequence ID" value="NZ_JAFKCV010000022.1"/>
</dbReference>
<dbReference type="InterPro" id="IPR041669">
    <property type="entry name" value="TetR_C_15"/>
</dbReference>
<dbReference type="PRINTS" id="PR00455">
    <property type="entry name" value="HTHTETR"/>
</dbReference>
<name>A0A939DRI1_9ALTE</name>
<dbReference type="InterPro" id="IPR009057">
    <property type="entry name" value="Homeodomain-like_sf"/>
</dbReference>
<evidence type="ECO:0000313" key="7">
    <source>
        <dbReference type="EMBL" id="MBN7827659.1"/>
    </source>
</evidence>
<reference evidence="7" key="1">
    <citation type="submission" date="2021-03" db="EMBL/GenBank/DDBJ databases">
        <title>novel species isolated from a fishpond in China.</title>
        <authorList>
            <person name="Lu H."/>
            <person name="Cai Z."/>
        </authorList>
    </citation>
    <scope>NUCLEOTIDE SEQUENCE</scope>
    <source>
        <strain evidence="7">JCM 30855</strain>
    </source>
</reference>
<dbReference type="PANTHER" id="PTHR30055:SF234">
    <property type="entry name" value="HTH-TYPE TRANSCRIPTIONAL REGULATOR BETI"/>
    <property type="match status" value="1"/>
</dbReference>
<dbReference type="InterPro" id="IPR050109">
    <property type="entry name" value="HTH-type_TetR-like_transc_reg"/>
</dbReference>
<dbReference type="GO" id="GO:0000976">
    <property type="term" value="F:transcription cis-regulatory region binding"/>
    <property type="evidence" value="ECO:0007669"/>
    <property type="project" value="TreeGrafter"/>
</dbReference>
<dbReference type="AlphaFoldDB" id="A0A939DRI1"/>
<evidence type="ECO:0000313" key="8">
    <source>
        <dbReference type="Proteomes" id="UP000664654"/>
    </source>
</evidence>
<proteinExistence type="predicted"/>
<accession>A0A939DRI1</accession>
<keyword evidence="3" id="KW-0804">Transcription</keyword>
<dbReference type="SUPFAM" id="SSF46689">
    <property type="entry name" value="Homeodomain-like"/>
    <property type="match status" value="1"/>
</dbReference>
<evidence type="ECO:0000259" key="6">
    <source>
        <dbReference type="PROSITE" id="PS50977"/>
    </source>
</evidence>